<feature type="transmembrane region" description="Helical" evidence="3">
    <location>
        <begin position="47"/>
        <end position="66"/>
    </location>
</feature>
<dbReference type="InterPro" id="IPR040319">
    <property type="entry name" value="LSD1-like"/>
</dbReference>
<organism evidence="5 6">
    <name type="scientific">Gossypium laxum</name>
    <dbReference type="NCBI Taxonomy" id="34288"/>
    <lineage>
        <taxon>Eukaryota</taxon>
        <taxon>Viridiplantae</taxon>
        <taxon>Streptophyta</taxon>
        <taxon>Embryophyta</taxon>
        <taxon>Tracheophyta</taxon>
        <taxon>Spermatophyta</taxon>
        <taxon>Magnoliopsida</taxon>
        <taxon>eudicotyledons</taxon>
        <taxon>Gunneridae</taxon>
        <taxon>Pentapetalae</taxon>
        <taxon>rosids</taxon>
        <taxon>malvids</taxon>
        <taxon>Malvales</taxon>
        <taxon>Malvaceae</taxon>
        <taxon>Malvoideae</taxon>
        <taxon>Gossypium</taxon>
    </lineage>
</organism>
<protein>
    <recommendedName>
        <fullName evidence="4">Zinc finger LSD1-type domain-containing protein</fullName>
    </recommendedName>
</protein>
<keyword evidence="3" id="KW-1133">Transmembrane helix</keyword>
<keyword evidence="3" id="KW-0472">Membrane</keyword>
<evidence type="ECO:0000256" key="1">
    <source>
        <dbReference type="ARBA" id="ARBA00004123"/>
    </source>
</evidence>
<evidence type="ECO:0000256" key="2">
    <source>
        <dbReference type="ARBA" id="ARBA00023242"/>
    </source>
</evidence>
<name>A0A7J9A7X6_9ROSI</name>
<dbReference type="GO" id="GO:0005634">
    <property type="term" value="C:nucleus"/>
    <property type="evidence" value="ECO:0007669"/>
    <property type="project" value="UniProtKB-SubCell"/>
</dbReference>
<evidence type="ECO:0000256" key="3">
    <source>
        <dbReference type="SAM" id="Phobius"/>
    </source>
</evidence>
<dbReference type="PANTHER" id="PTHR31747">
    <property type="entry name" value="PROTEIN LSD1"/>
    <property type="match status" value="1"/>
</dbReference>
<proteinExistence type="predicted"/>
<feature type="domain" description="Zinc finger LSD1-type" evidence="4">
    <location>
        <begin position="6"/>
        <end position="30"/>
    </location>
</feature>
<dbReference type="EMBL" id="JABEZV010000009">
    <property type="protein sequence ID" value="MBA0719962.1"/>
    <property type="molecule type" value="Genomic_DNA"/>
</dbReference>
<keyword evidence="3" id="KW-0812">Transmembrane</keyword>
<accession>A0A7J9A7X6</accession>
<comment type="caution">
    <text evidence="5">The sequence shown here is derived from an EMBL/GenBank/DDBJ whole genome shotgun (WGS) entry which is preliminary data.</text>
</comment>
<evidence type="ECO:0000313" key="6">
    <source>
        <dbReference type="Proteomes" id="UP000593574"/>
    </source>
</evidence>
<gene>
    <name evidence="5" type="ORF">Golax_007607</name>
</gene>
<dbReference type="NCBIfam" id="TIGR01053">
    <property type="entry name" value="LSD1"/>
    <property type="match status" value="1"/>
</dbReference>
<reference evidence="5 6" key="1">
    <citation type="journal article" date="2019" name="Genome Biol. Evol.">
        <title>Insights into the evolution of the New World diploid cottons (Gossypium, subgenus Houzingenia) based on genome sequencing.</title>
        <authorList>
            <person name="Grover C.E."/>
            <person name="Arick M.A. 2nd"/>
            <person name="Thrash A."/>
            <person name="Conover J.L."/>
            <person name="Sanders W.S."/>
            <person name="Peterson D.G."/>
            <person name="Frelichowski J.E."/>
            <person name="Scheffler J.A."/>
            <person name="Scheffler B.E."/>
            <person name="Wendel J.F."/>
        </authorList>
    </citation>
    <scope>NUCLEOTIDE SEQUENCE [LARGE SCALE GENOMIC DNA]</scope>
    <source>
        <strain evidence="5">4</strain>
        <tissue evidence="5">Leaf</tissue>
    </source>
</reference>
<evidence type="ECO:0000259" key="4">
    <source>
        <dbReference type="Pfam" id="PF06943"/>
    </source>
</evidence>
<dbReference type="Pfam" id="PF06943">
    <property type="entry name" value="zf-LSD1"/>
    <property type="match status" value="1"/>
</dbReference>
<comment type="subcellular location">
    <subcellularLocation>
        <location evidence="1">Nucleus</location>
    </subcellularLocation>
</comment>
<dbReference type="InterPro" id="IPR005735">
    <property type="entry name" value="Znf_LSD1"/>
</dbReference>
<keyword evidence="6" id="KW-1185">Reference proteome</keyword>
<evidence type="ECO:0000313" key="5">
    <source>
        <dbReference type="EMBL" id="MBA0719962.1"/>
    </source>
</evidence>
<dbReference type="PANTHER" id="PTHR31747:SF3">
    <property type="entry name" value="PROTEIN LSD1"/>
    <property type="match status" value="1"/>
</dbReference>
<dbReference type="AlphaFoldDB" id="A0A7J9A7X6"/>
<dbReference type="Proteomes" id="UP000593574">
    <property type="component" value="Unassembled WGS sequence"/>
</dbReference>
<feature type="non-terminal residue" evidence="5">
    <location>
        <position position="136"/>
    </location>
</feature>
<sequence length="136" mass="14528">MAHINCGHCRTTLMYPYGAPSVKCAVCHYVTNVGTISECLRLSGLKVVVPNFLCFLFLGFLSMPLLSKLFNSGAISLKLDLTFPGVAIDSRLKSTGNVRCPLPASRLNATGTMPSTSTSQTVVVENPMSVDESGKL</sequence>
<keyword evidence="2" id="KW-0539">Nucleus</keyword>